<proteinExistence type="predicted"/>
<dbReference type="EMBL" id="KK852667">
    <property type="protein sequence ID" value="KDR18920.1"/>
    <property type="molecule type" value="Genomic_DNA"/>
</dbReference>
<evidence type="ECO:0000313" key="3">
    <source>
        <dbReference type="EMBL" id="KDR18920.1"/>
    </source>
</evidence>
<keyword evidence="4" id="KW-1185">Reference proteome</keyword>
<sequence>MSSKDMILKQLDLVRSETVSHHLQRPVDKISSSSITLTLKSEEYSVEDSDLFINGTTETQRKDNVLRNGTIDNCKLERAVRTIEAVSFLSDFDAPADLEATSCTSHKHLHDEPIKVLGTSSDCHRSSDPIQSSCPLGTSSDKLRSTSGPNVSRVLHVADEPSDIPTPLDQDGLLDPVPVQSQLIPCAPTHNRSLSQTTSQLTNLKESTKSENFEDICVSNLLQGSRDTYPVNISGNKNLSDAPSLGSLVVDKPQISLSDICDLKTVQDPRSPTEESVGSDGSHASEETDLESFPDQSQCPSLESEVDLPHLTHSPYPDWKLDRRESGHLYWRRDSATLNGTDPSSRVKFRYDIEIHEFESRSSGAEDFAEEDDDACYDSYDDYDDDDIGVRKVDKLCEPKSQTPACRKDESSSLGSTAVLCVVAVTGIIVMASYRWFLGILSLI</sequence>
<gene>
    <name evidence="3" type="ORF">L798_06658</name>
</gene>
<reference evidence="3 4" key="1">
    <citation type="journal article" date="2014" name="Nat. Commun.">
        <title>Molecular traces of alternative social organization in a termite genome.</title>
        <authorList>
            <person name="Terrapon N."/>
            <person name="Li C."/>
            <person name="Robertson H.M."/>
            <person name="Ji L."/>
            <person name="Meng X."/>
            <person name="Booth W."/>
            <person name="Chen Z."/>
            <person name="Childers C.P."/>
            <person name="Glastad K.M."/>
            <person name="Gokhale K."/>
            <person name="Gowin J."/>
            <person name="Gronenberg W."/>
            <person name="Hermansen R.A."/>
            <person name="Hu H."/>
            <person name="Hunt B.G."/>
            <person name="Huylmans A.K."/>
            <person name="Khalil S.M."/>
            <person name="Mitchell R.D."/>
            <person name="Munoz-Torres M.C."/>
            <person name="Mustard J.A."/>
            <person name="Pan H."/>
            <person name="Reese J.T."/>
            <person name="Scharf M.E."/>
            <person name="Sun F."/>
            <person name="Vogel H."/>
            <person name="Xiao J."/>
            <person name="Yang W."/>
            <person name="Yang Z."/>
            <person name="Yang Z."/>
            <person name="Zhou J."/>
            <person name="Zhu J."/>
            <person name="Brent C.S."/>
            <person name="Elsik C.G."/>
            <person name="Goodisman M.A."/>
            <person name="Liberles D.A."/>
            <person name="Roe R.M."/>
            <person name="Vargo E.L."/>
            <person name="Vilcinskas A."/>
            <person name="Wang J."/>
            <person name="Bornberg-Bauer E."/>
            <person name="Korb J."/>
            <person name="Zhang G."/>
            <person name="Liebig J."/>
        </authorList>
    </citation>
    <scope>NUCLEOTIDE SEQUENCE [LARGE SCALE GENOMIC DNA]</scope>
    <source>
        <tissue evidence="3">Whole organism</tissue>
    </source>
</reference>
<keyword evidence="2" id="KW-1133">Transmembrane helix</keyword>
<feature type="region of interest" description="Disordered" evidence="1">
    <location>
        <begin position="266"/>
        <end position="314"/>
    </location>
</feature>
<dbReference type="Proteomes" id="UP000027135">
    <property type="component" value="Unassembled WGS sequence"/>
</dbReference>
<feature type="region of interest" description="Disordered" evidence="1">
    <location>
        <begin position="120"/>
        <end position="148"/>
    </location>
</feature>
<evidence type="ECO:0000256" key="2">
    <source>
        <dbReference type="SAM" id="Phobius"/>
    </source>
</evidence>
<name>A0A067R6J0_ZOONE</name>
<dbReference type="OrthoDB" id="8197637at2759"/>
<keyword evidence="2" id="KW-0812">Transmembrane</keyword>
<accession>A0A067R6J0</accession>
<feature type="compositionally biased region" description="Polar residues" evidence="1">
    <location>
        <begin position="128"/>
        <end position="148"/>
    </location>
</feature>
<feature type="transmembrane region" description="Helical" evidence="2">
    <location>
        <begin position="417"/>
        <end position="437"/>
    </location>
</feature>
<keyword evidence="2" id="KW-0472">Membrane</keyword>
<dbReference type="AlphaFoldDB" id="A0A067R6J0"/>
<organism evidence="3 4">
    <name type="scientific">Zootermopsis nevadensis</name>
    <name type="common">Dampwood termite</name>
    <dbReference type="NCBI Taxonomy" id="136037"/>
    <lineage>
        <taxon>Eukaryota</taxon>
        <taxon>Metazoa</taxon>
        <taxon>Ecdysozoa</taxon>
        <taxon>Arthropoda</taxon>
        <taxon>Hexapoda</taxon>
        <taxon>Insecta</taxon>
        <taxon>Pterygota</taxon>
        <taxon>Neoptera</taxon>
        <taxon>Polyneoptera</taxon>
        <taxon>Dictyoptera</taxon>
        <taxon>Blattodea</taxon>
        <taxon>Blattoidea</taxon>
        <taxon>Termitoidae</taxon>
        <taxon>Termopsidae</taxon>
        <taxon>Zootermopsis</taxon>
    </lineage>
</organism>
<evidence type="ECO:0000313" key="4">
    <source>
        <dbReference type="Proteomes" id="UP000027135"/>
    </source>
</evidence>
<protein>
    <submittedName>
        <fullName evidence="3">Uncharacterized protein</fullName>
    </submittedName>
</protein>
<dbReference type="STRING" id="136037.A0A067R6J0"/>
<dbReference type="InParanoid" id="A0A067R6J0"/>
<evidence type="ECO:0000256" key="1">
    <source>
        <dbReference type="SAM" id="MobiDB-lite"/>
    </source>
</evidence>